<organism evidence="3 4">
    <name type="scientific">Tulasnella calospora MUT 4182</name>
    <dbReference type="NCBI Taxonomy" id="1051891"/>
    <lineage>
        <taxon>Eukaryota</taxon>
        <taxon>Fungi</taxon>
        <taxon>Dikarya</taxon>
        <taxon>Basidiomycota</taxon>
        <taxon>Agaricomycotina</taxon>
        <taxon>Agaricomycetes</taxon>
        <taxon>Cantharellales</taxon>
        <taxon>Tulasnellaceae</taxon>
        <taxon>Tulasnella</taxon>
    </lineage>
</organism>
<dbReference type="Gene3D" id="3.30.160.60">
    <property type="entry name" value="Classic Zinc Finger"/>
    <property type="match status" value="1"/>
</dbReference>
<dbReference type="Proteomes" id="UP000054248">
    <property type="component" value="Unassembled WGS sequence"/>
</dbReference>
<feature type="region of interest" description="Disordered" evidence="1">
    <location>
        <begin position="58"/>
        <end position="85"/>
    </location>
</feature>
<protein>
    <recommendedName>
        <fullName evidence="2">BZIP domain-containing protein</fullName>
    </recommendedName>
</protein>
<gene>
    <name evidence="3" type="ORF">M407DRAFT_47979</name>
</gene>
<dbReference type="AlphaFoldDB" id="A0A0C3KHL1"/>
<keyword evidence="4" id="KW-1185">Reference proteome</keyword>
<feature type="non-terminal residue" evidence="3">
    <location>
        <position position="1"/>
    </location>
</feature>
<feature type="domain" description="BZIP" evidence="2">
    <location>
        <begin position="54"/>
        <end position="67"/>
    </location>
</feature>
<dbReference type="STRING" id="1051891.A0A0C3KHL1"/>
<dbReference type="PROSITE" id="PS00036">
    <property type="entry name" value="BZIP_BASIC"/>
    <property type="match status" value="1"/>
</dbReference>
<dbReference type="SUPFAM" id="SSF57959">
    <property type="entry name" value="Leucine zipper domain"/>
    <property type="match status" value="1"/>
</dbReference>
<evidence type="ECO:0000313" key="4">
    <source>
        <dbReference type="Proteomes" id="UP000054248"/>
    </source>
</evidence>
<dbReference type="EMBL" id="KN823154">
    <property type="protein sequence ID" value="KIO20963.1"/>
    <property type="molecule type" value="Genomic_DNA"/>
</dbReference>
<dbReference type="Pfam" id="PF07716">
    <property type="entry name" value="bZIP_2"/>
    <property type="match status" value="1"/>
</dbReference>
<reference evidence="3 4" key="1">
    <citation type="submission" date="2014-04" db="EMBL/GenBank/DDBJ databases">
        <authorList>
            <consortium name="DOE Joint Genome Institute"/>
            <person name="Kuo A."/>
            <person name="Girlanda M."/>
            <person name="Perotto S."/>
            <person name="Kohler A."/>
            <person name="Nagy L.G."/>
            <person name="Floudas D."/>
            <person name="Copeland A."/>
            <person name="Barry K.W."/>
            <person name="Cichocki N."/>
            <person name="Veneault-Fourrey C."/>
            <person name="LaButti K."/>
            <person name="Lindquist E.A."/>
            <person name="Lipzen A."/>
            <person name="Lundell T."/>
            <person name="Morin E."/>
            <person name="Murat C."/>
            <person name="Sun H."/>
            <person name="Tunlid A."/>
            <person name="Henrissat B."/>
            <person name="Grigoriev I.V."/>
            <person name="Hibbett D.S."/>
            <person name="Martin F."/>
            <person name="Nordberg H.P."/>
            <person name="Cantor M.N."/>
            <person name="Hua S.X."/>
        </authorList>
    </citation>
    <scope>NUCLEOTIDE SEQUENCE [LARGE SCALE GENOMIC DNA]</scope>
    <source>
        <strain evidence="3 4">MUT 4182</strain>
    </source>
</reference>
<evidence type="ECO:0000256" key="1">
    <source>
        <dbReference type="SAM" id="MobiDB-lite"/>
    </source>
</evidence>
<sequence length="85" mass="9929">LIPLDAPIQSRNYITPSATSRKDIPPSVARTFMNRRREMDPEKVALLEHVEQARRRNTLAARKSRQRKLEHVRNLEEDVEGLRAE</sequence>
<dbReference type="InterPro" id="IPR046347">
    <property type="entry name" value="bZIP_sf"/>
</dbReference>
<name>A0A0C3KHL1_9AGAM</name>
<reference evidence="4" key="2">
    <citation type="submission" date="2015-01" db="EMBL/GenBank/DDBJ databases">
        <title>Evolutionary Origins and Diversification of the Mycorrhizal Mutualists.</title>
        <authorList>
            <consortium name="DOE Joint Genome Institute"/>
            <consortium name="Mycorrhizal Genomics Consortium"/>
            <person name="Kohler A."/>
            <person name="Kuo A."/>
            <person name="Nagy L.G."/>
            <person name="Floudas D."/>
            <person name="Copeland A."/>
            <person name="Barry K.W."/>
            <person name="Cichocki N."/>
            <person name="Veneault-Fourrey C."/>
            <person name="LaButti K."/>
            <person name="Lindquist E.A."/>
            <person name="Lipzen A."/>
            <person name="Lundell T."/>
            <person name="Morin E."/>
            <person name="Murat C."/>
            <person name="Riley R."/>
            <person name="Ohm R."/>
            <person name="Sun H."/>
            <person name="Tunlid A."/>
            <person name="Henrissat B."/>
            <person name="Grigoriev I.V."/>
            <person name="Hibbett D.S."/>
            <person name="Martin F."/>
        </authorList>
    </citation>
    <scope>NUCLEOTIDE SEQUENCE [LARGE SCALE GENOMIC DNA]</scope>
    <source>
        <strain evidence="4">MUT 4182</strain>
    </source>
</reference>
<dbReference type="GO" id="GO:0003700">
    <property type="term" value="F:DNA-binding transcription factor activity"/>
    <property type="evidence" value="ECO:0007669"/>
    <property type="project" value="InterPro"/>
</dbReference>
<feature type="non-terminal residue" evidence="3">
    <location>
        <position position="85"/>
    </location>
</feature>
<accession>A0A0C3KHL1</accession>
<dbReference type="InterPro" id="IPR004827">
    <property type="entry name" value="bZIP"/>
</dbReference>
<evidence type="ECO:0000259" key="2">
    <source>
        <dbReference type="PROSITE" id="PS00036"/>
    </source>
</evidence>
<dbReference type="OrthoDB" id="2257100at2759"/>
<dbReference type="HOGENOM" id="CLU_114207_1_0_1"/>
<evidence type="ECO:0000313" key="3">
    <source>
        <dbReference type="EMBL" id="KIO20963.1"/>
    </source>
</evidence>
<feature type="compositionally biased region" description="Basic and acidic residues" evidence="1">
    <location>
        <begin position="67"/>
        <end position="85"/>
    </location>
</feature>
<proteinExistence type="predicted"/>